<comment type="caution">
    <text evidence="2">The sequence shown here is derived from an EMBL/GenBank/DDBJ whole genome shotgun (WGS) entry which is preliminary data.</text>
</comment>
<organism evidence="2 3">
    <name type="scientific">Araneus ventricosus</name>
    <name type="common">Orbweaver spider</name>
    <name type="synonym">Epeira ventricosa</name>
    <dbReference type="NCBI Taxonomy" id="182803"/>
    <lineage>
        <taxon>Eukaryota</taxon>
        <taxon>Metazoa</taxon>
        <taxon>Ecdysozoa</taxon>
        <taxon>Arthropoda</taxon>
        <taxon>Chelicerata</taxon>
        <taxon>Arachnida</taxon>
        <taxon>Araneae</taxon>
        <taxon>Araneomorphae</taxon>
        <taxon>Entelegynae</taxon>
        <taxon>Araneoidea</taxon>
        <taxon>Araneidae</taxon>
        <taxon>Araneus</taxon>
    </lineage>
</organism>
<dbReference type="InterPro" id="IPR012337">
    <property type="entry name" value="RNaseH-like_sf"/>
</dbReference>
<dbReference type="OrthoDB" id="8058917at2759"/>
<dbReference type="Proteomes" id="UP000499080">
    <property type="component" value="Unassembled WGS sequence"/>
</dbReference>
<dbReference type="InterPro" id="IPR002156">
    <property type="entry name" value="RNaseH_domain"/>
</dbReference>
<dbReference type="AlphaFoldDB" id="A0A4Y2KRA5"/>
<gene>
    <name evidence="2" type="ORF">AVEN_101232_1</name>
</gene>
<feature type="domain" description="RNase H type-1" evidence="1">
    <location>
        <begin position="1"/>
        <end position="69"/>
    </location>
</feature>
<dbReference type="Gene3D" id="3.30.420.10">
    <property type="entry name" value="Ribonuclease H-like superfamily/Ribonuclease H"/>
    <property type="match status" value="1"/>
</dbReference>
<proteinExistence type="predicted"/>
<dbReference type="GO" id="GO:0004523">
    <property type="term" value="F:RNA-DNA hybrid ribonuclease activity"/>
    <property type="evidence" value="ECO:0007669"/>
    <property type="project" value="InterPro"/>
</dbReference>
<dbReference type="InterPro" id="IPR036397">
    <property type="entry name" value="RNaseH_sf"/>
</dbReference>
<evidence type="ECO:0000313" key="3">
    <source>
        <dbReference type="Proteomes" id="UP000499080"/>
    </source>
</evidence>
<reference evidence="2 3" key="1">
    <citation type="journal article" date="2019" name="Sci. Rep.">
        <title>Orb-weaving spider Araneus ventricosus genome elucidates the spidroin gene catalogue.</title>
        <authorList>
            <person name="Kono N."/>
            <person name="Nakamura H."/>
            <person name="Ohtoshi R."/>
            <person name="Moran D.A.P."/>
            <person name="Shinohara A."/>
            <person name="Yoshida Y."/>
            <person name="Fujiwara M."/>
            <person name="Mori M."/>
            <person name="Tomita M."/>
            <person name="Arakawa K."/>
        </authorList>
    </citation>
    <scope>NUCLEOTIDE SEQUENCE [LARGE SCALE GENOMIC DNA]</scope>
</reference>
<accession>A0A4Y2KRA5</accession>
<name>A0A4Y2KRA5_ARAVE</name>
<dbReference type="GO" id="GO:0003676">
    <property type="term" value="F:nucleic acid binding"/>
    <property type="evidence" value="ECO:0007669"/>
    <property type="project" value="InterPro"/>
</dbReference>
<dbReference type="SUPFAM" id="SSF53098">
    <property type="entry name" value="Ribonuclease H-like"/>
    <property type="match status" value="1"/>
</dbReference>
<evidence type="ECO:0000313" key="2">
    <source>
        <dbReference type="EMBL" id="GBN04550.1"/>
    </source>
</evidence>
<evidence type="ECO:0000259" key="1">
    <source>
        <dbReference type="PROSITE" id="PS50879"/>
    </source>
</evidence>
<protein>
    <recommendedName>
        <fullName evidence="1">RNase H type-1 domain-containing protein</fullName>
    </recommendedName>
</protein>
<dbReference type="EMBL" id="BGPR01004894">
    <property type="protein sequence ID" value="GBN04550.1"/>
    <property type="molecule type" value="Genomic_DNA"/>
</dbReference>
<sequence length="213" mass="24375">MHLSTPVTIFIDNKASIQASSNPKTRNPIAREIFTSLIQNAQIKLHWIKAHVGYFGNESAYQLAKAESEIHPSQIKYSKAFLKSFLFNNLIKEWQKHWDAVTAGRTVHNIIPKVSFQPVCWTREEIHFFTHHGPFPSYLHRFKIAPSSNCSCGQDGTPLHFATECPLTLSWHITKPSVGLHKLWFRRVASNSGSRTLIRKIVFHINCNQDQTS</sequence>
<dbReference type="PROSITE" id="PS50879">
    <property type="entry name" value="RNASE_H_1"/>
    <property type="match status" value="1"/>
</dbReference>
<keyword evidence="3" id="KW-1185">Reference proteome</keyword>